<organism evidence="3 4">
    <name type="scientific">Dendrobium catenatum</name>
    <dbReference type="NCBI Taxonomy" id="906689"/>
    <lineage>
        <taxon>Eukaryota</taxon>
        <taxon>Viridiplantae</taxon>
        <taxon>Streptophyta</taxon>
        <taxon>Embryophyta</taxon>
        <taxon>Tracheophyta</taxon>
        <taxon>Spermatophyta</taxon>
        <taxon>Magnoliopsida</taxon>
        <taxon>Liliopsida</taxon>
        <taxon>Asparagales</taxon>
        <taxon>Orchidaceae</taxon>
        <taxon>Epidendroideae</taxon>
        <taxon>Malaxideae</taxon>
        <taxon>Dendrobiinae</taxon>
        <taxon>Dendrobium</taxon>
    </lineage>
</organism>
<dbReference type="Gene3D" id="3.30.559.10">
    <property type="entry name" value="Chloramphenicol acetyltransferase-like domain"/>
    <property type="match status" value="2"/>
</dbReference>
<dbReference type="AlphaFoldDB" id="A0A2I0VSH3"/>
<dbReference type="InterPro" id="IPR051504">
    <property type="entry name" value="Plant_metabolite_acyltrans"/>
</dbReference>
<dbReference type="Pfam" id="PF02458">
    <property type="entry name" value="Transferase"/>
    <property type="match status" value="1"/>
</dbReference>
<accession>A0A2I0VSH3</accession>
<dbReference type="SUPFAM" id="SSF52777">
    <property type="entry name" value="CoA-dependent acyltransferases"/>
    <property type="match status" value="1"/>
</dbReference>
<protein>
    <submittedName>
        <fullName evidence="3">Malonyl-coenzyme A:anthocyanin 3-O-glucoside-6''-O-malonyltransferase</fullName>
    </submittedName>
</protein>
<proteinExistence type="predicted"/>
<reference evidence="3 4" key="2">
    <citation type="journal article" date="2017" name="Nature">
        <title>The Apostasia genome and the evolution of orchids.</title>
        <authorList>
            <person name="Zhang G.Q."/>
            <person name="Liu K.W."/>
            <person name="Li Z."/>
            <person name="Lohaus R."/>
            <person name="Hsiao Y.Y."/>
            <person name="Niu S.C."/>
            <person name="Wang J.Y."/>
            <person name="Lin Y.C."/>
            <person name="Xu Q."/>
            <person name="Chen L.J."/>
            <person name="Yoshida K."/>
            <person name="Fujiwara S."/>
            <person name="Wang Z.W."/>
            <person name="Zhang Y.Q."/>
            <person name="Mitsuda N."/>
            <person name="Wang M."/>
            <person name="Liu G.H."/>
            <person name="Pecoraro L."/>
            <person name="Huang H.X."/>
            <person name="Xiao X.J."/>
            <person name="Lin M."/>
            <person name="Wu X.Y."/>
            <person name="Wu W.L."/>
            <person name="Chen Y.Y."/>
            <person name="Chang S.B."/>
            <person name="Sakamoto S."/>
            <person name="Ohme-Takagi M."/>
            <person name="Yagi M."/>
            <person name="Zeng S.J."/>
            <person name="Shen C.Y."/>
            <person name="Yeh C.M."/>
            <person name="Luo Y.B."/>
            <person name="Tsai W.C."/>
            <person name="Van de Peer Y."/>
            <person name="Liu Z.J."/>
        </authorList>
    </citation>
    <scope>NUCLEOTIDE SEQUENCE [LARGE SCALE GENOMIC DNA]</scope>
    <source>
        <tissue evidence="3">The whole plant</tissue>
    </source>
</reference>
<dbReference type="GO" id="GO:0016747">
    <property type="term" value="F:acyltransferase activity, transferring groups other than amino-acyl groups"/>
    <property type="evidence" value="ECO:0007669"/>
    <property type="project" value="UniProtKB-ARBA"/>
</dbReference>
<evidence type="ECO:0000313" key="3">
    <source>
        <dbReference type="EMBL" id="PKU66356.1"/>
    </source>
</evidence>
<evidence type="ECO:0000256" key="1">
    <source>
        <dbReference type="ARBA" id="ARBA00022679"/>
    </source>
</evidence>
<dbReference type="Proteomes" id="UP000233837">
    <property type="component" value="Unassembled WGS sequence"/>
</dbReference>
<gene>
    <name evidence="3" type="primary">3MAT</name>
    <name evidence="3" type="ORF">MA16_Dca027690</name>
</gene>
<dbReference type="STRING" id="906689.A0A2I0VSH3"/>
<evidence type="ECO:0000313" key="4">
    <source>
        <dbReference type="Proteomes" id="UP000233837"/>
    </source>
</evidence>
<dbReference type="PANTHER" id="PTHR31625">
    <property type="match status" value="1"/>
</dbReference>
<dbReference type="EMBL" id="KZ503273">
    <property type="protein sequence ID" value="PKU66356.1"/>
    <property type="molecule type" value="Genomic_DNA"/>
</dbReference>
<keyword evidence="4" id="KW-1185">Reference proteome</keyword>
<evidence type="ECO:0000256" key="2">
    <source>
        <dbReference type="ARBA" id="ARBA00023315"/>
    </source>
</evidence>
<dbReference type="InterPro" id="IPR023213">
    <property type="entry name" value="CAT-like_dom_sf"/>
</dbReference>
<keyword evidence="2" id="KW-0012">Acyltransferase</keyword>
<sequence length="414" mass="46346">MFYDGNDRTQVHTPFHSLISIKLSQRKSSLLMASVRVLQEIRIFPSPPLPAQPPQALSFLDAMWLQNSQPVERLFFYNFPHPTSDFIDHNLPILTKSLSLTLRHFYPLAGSIRTSPDSDNRFEIVYEEGDSVSFIVAEFTGDDFGNISGRHPRSFKNLRLLVPKLASSSYGFIYSPLSIQITVFQNQGLSIGFTINHAVCDGYGSMQFLRSWAAACRSAKPTLDDICPPFLDRSVIIDTHGIRQKIFDATRQFKEILKKEGSFPFSDSNLVSATFTLNKNHILRLKEHVRTKQVEEGKPSYHLSAFVVTCAYVWRCLVKARGYDGDIKLCLGSPVDWRSRMRPPIPSNYFGNCLGTFLAELKAVQMLGKDGIEVAAMEIGKSIDGLKGKDLGEILEAGIDNLEFTILILGGGGR</sequence>
<keyword evidence="1 3" id="KW-0808">Transferase</keyword>
<name>A0A2I0VSH3_9ASPA</name>
<reference evidence="3 4" key="1">
    <citation type="journal article" date="2016" name="Sci. Rep.">
        <title>The Dendrobium catenatum Lindl. genome sequence provides insights into polysaccharide synthase, floral development and adaptive evolution.</title>
        <authorList>
            <person name="Zhang G.Q."/>
            <person name="Xu Q."/>
            <person name="Bian C."/>
            <person name="Tsai W.C."/>
            <person name="Yeh C.M."/>
            <person name="Liu K.W."/>
            <person name="Yoshida K."/>
            <person name="Zhang L.S."/>
            <person name="Chang S.B."/>
            <person name="Chen F."/>
            <person name="Shi Y."/>
            <person name="Su Y.Y."/>
            <person name="Zhang Y.Q."/>
            <person name="Chen L.J."/>
            <person name="Yin Y."/>
            <person name="Lin M."/>
            <person name="Huang H."/>
            <person name="Deng H."/>
            <person name="Wang Z.W."/>
            <person name="Zhu S.L."/>
            <person name="Zhao X."/>
            <person name="Deng C."/>
            <person name="Niu S.C."/>
            <person name="Huang J."/>
            <person name="Wang M."/>
            <person name="Liu G.H."/>
            <person name="Yang H.J."/>
            <person name="Xiao X.J."/>
            <person name="Hsiao Y.Y."/>
            <person name="Wu W.L."/>
            <person name="Chen Y.Y."/>
            <person name="Mitsuda N."/>
            <person name="Ohme-Takagi M."/>
            <person name="Luo Y.B."/>
            <person name="Van de Peer Y."/>
            <person name="Liu Z.J."/>
        </authorList>
    </citation>
    <scope>NUCLEOTIDE SEQUENCE [LARGE SCALE GENOMIC DNA]</scope>
    <source>
        <tissue evidence="3">The whole plant</tissue>
    </source>
</reference>